<sequence length="336" mass="35933">MVFRFFSCMGVFVVSDYEYGYLLLASAYTPVHAGSGRGYGFVDLPVQRDSLGYPEVWGSSVKGALKGFLLRSVGVEAKGFFGSEPEESPTVPGLAVVTGLSLLAVPVPSVRRGIVYVTTPYLASRVAGYVDVVKRLRGFEGVESLAFPLEAFEKALVEVVEAGSSLGEGEAAASKGVAVDGAVYVSGSRVRVSRELEFPGGLDDALRSLNVLYSYKKVFGNLVVLPDGVGRSVVNGALQVVYRNRLSDATKTVERGALWSEEYLPYGSLLVGAVMVKDFEKLRGLLEAGRYEAQLRLYESAWGKLRSILGAMNGYLVVGGKETVGKGVLRVAIARG</sequence>
<dbReference type="EMBL" id="CP000505">
    <property type="protein sequence ID" value="ABL78717.1"/>
    <property type="molecule type" value="Genomic_DNA"/>
</dbReference>
<dbReference type="PANTHER" id="PTHR36700:SF1">
    <property type="entry name" value="CRISPR SYSTEM CMR SUBUNIT CMR4"/>
    <property type="match status" value="1"/>
</dbReference>
<dbReference type="HOGENOM" id="CLU_047795_0_0_2"/>
<dbReference type="eggNOG" id="arCOG02657">
    <property type="taxonomic scope" value="Archaea"/>
</dbReference>
<dbReference type="KEGG" id="tpe:Tpen_1320"/>
<dbReference type="AlphaFoldDB" id="A1RZT7"/>
<protein>
    <submittedName>
        <fullName evidence="3">CRISPR-associated RAMP protein, Cmr4 family</fullName>
    </submittedName>
</protein>
<dbReference type="STRING" id="368408.Tpen_1320"/>
<accession>A1RZT7</accession>
<dbReference type="EnsemblBacteria" id="ABL78717">
    <property type="protein sequence ID" value="ABL78717"/>
    <property type="gene ID" value="Tpen_1320"/>
</dbReference>
<evidence type="ECO:0000259" key="2">
    <source>
        <dbReference type="Pfam" id="PF03787"/>
    </source>
</evidence>
<dbReference type="Proteomes" id="UP000000641">
    <property type="component" value="Chromosome"/>
</dbReference>
<organism evidence="3 4">
    <name type="scientific">Thermofilum pendens (strain DSM 2475 / Hrk 5)</name>
    <dbReference type="NCBI Taxonomy" id="368408"/>
    <lineage>
        <taxon>Archaea</taxon>
        <taxon>Thermoproteota</taxon>
        <taxon>Thermoprotei</taxon>
        <taxon>Thermofilales</taxon>
        <taxon>Thermofilaceae</taxon>
        <taxon>Thermofilum</taxon>
    </lineage>
</organism>
<feature type="domain" description="CRISPR type III-associated protein" evidence="2">
    <location>
        <begin position="29"/>
        <end position="329"/>
    </location>
</feature>
<dbReference type="PANTHER" id="PTHR36700">
    <property type="entry name" value="CRISPR SYSTEM CMR SUBUNIT CMR4"/>
    <property type="match status" value="1"/>
</dbReference>
<keyword evidence="1" id="KW-0051">Antiviral defense</keyword>
<proteinExistence type="predicted"/>
<dbReference type="Pfam" id="PF03787">
    <property type="entry name" value="RAMPs"/>
    <property type="match status" value="1"/>
</dbReference>
<evidence type="ECO:0000256" key="1">
    <source>
        <dbReference type="ARBA" id="ARBA00023118"/>
    </source>
</evidence>
<dbReference type="GO" id="GO:0051607">
    <property type="term" value="P:defense response to virus"/>
    <property type="evidence" value="ECO:0007669"/>
    <property type="project" value="UniProtKB-KW"/>
</dbReference>
<name>A1RZT7_THEPD</name>
<reference evidence="4" key="1">
    <citation type="journal article" date="2008" name="J. Bacteriol.">
        <title>Genome sequence of Thermofilum pendens reveals an exceptional loss of biosynthetic pathways without genome reduction.</title>
        <authorList>
            <person name="Anderson I."/>
            <person name="Rodriguez J."/>
            <person name="Susanti D."/>
            <person name="Porat I."/>
            <person name="Reich C."/>
            <person name="Ulrich L.E."/>
            <person name="Elkins J.G."/>
            <person name="Mavromatis K."/>
            <person name="Lykidis A."/>
            <person name="Kim E."/>
            <person name="Thompson L.S."/>
            <person name="Nolan M."/>
            <person name="Land M."/>
            <person name="Copeland A."/>
            <person name="Lapidus A."/>
            <person name="Lucas S."/>
            <person name="Detter C."/>
            <person name="Zhulin I.B."/>
            <person name="Olsen G.J."/>
            <person name="Whitman W."/>
            <person name="Mukhopadhyay B."/>
            <person name="Bristow J."/>
            <person name="Kyrpides N."/>
        </authorList>
    </citation>
    <scope>NUCLEOTIDE SEQUENCE [LARGE SCALE GENOMIC DNA]</scope>
    <source>
        <strain evidence="4">DSM 2475 / Hrk 5</strain>
    </source>
</reference>
<gene>
    <name evidence="3" type="ordered locus">Tpen_1320</name>
</gene>
<dbReference type="InterPro" id="IPR013410">
    <property type="entry name" value="CRISPR-assoc_RAMP_Cmr4"/>
</dbReference>
<keyword evidence="4" id="KW-1185">Reference proteome</keyword>
<dbReference type="NCBIfam" id="TIGR02580">
    <property type="entry name" value="cas_RAMP_Cmr4"/>
    <property type="match status" value="1"/>
</dbReference>
<evidence type="ECO:0000313" key="4">
    <source>
        <dbReference type="Proteomes" id="UP000000641"/>
    </source>
</evidence>
<dbReference type="InterPro" id="IPR005537">
    <property type="entry name" value="RAMP_III_fam"/>
</dbReference>
<evidence type="ECO:0000313" key="3">
    <source>
        <dbReference type="EMBL" id="ABL78717.1"/>
    </source>
</evidence>